<dbReference type="Proteomes" id="UP000015241">
    <property type="component" value="Unassembled WGS sequence"/>
</dbReference>
<gene>
    <name evidence="1" type="ORF">FOMPIDRAFT_1101739</name>
</gene>
<keyword evidence="2" id="KW-1185">Reference proteome</keyword>
<feature type="non-terminal residue" evidence="1">
    <location>
        <position position="267"/>
    </location>
</feature>
<dbReference type="AlphaFoldDB" id="S8FXH2"/>
<dbReference type="HOGENOM" id="CLU_1044089_0_0_1"/>
<reference evidence="1 2" key="1">
    <citation type="journal article" date="2012" name="Science">
        <title>The Paleozoic origin of enzymatic lignin decomposition reconstructed from 31 fungal genomes.</title>
        <authorList>
            <person name="Floudas D."/>
            <person name="Binder M."/>
            <person name="Riley R."/>
            <person name="Barry K."/>
            <person name="Blanchette R.A."/>
            <person name="Henrissat B."/>
            <person name="Martinez A.T."/>
            <person name="Otillar R."/>
            <person name="Spatafora J.W."/>
            <person name="Yadav J.S."/>
            <person name="Aerts A."/>
            <person name="Benoit I."/>
            <person name="Boyd A."/>
            <person name="Carlson A."/>
            <person name="Copeland A."/>
            <person name="Coutinho P.M."/>
            <person name="de Vries R.P."/>
            <person name="Ferreira P."/>
            <person name="Findley K."/>
            <person name="Foster B."/>
            <person name="Gaskell J."/>
            <person name="Glotzer D."/>
            <person name="Gorecki P."/>
            <person name="Heitman J."/>
            <person name="Hesse C."/>
            <person name="Hori C."/>
            <person name="Igarashi K."/>
            <person name="Jurgens J.A."/>
            <person name="Kallen N."/>
            <person name="Kersten P."/>
            <person name="Kohler A."/>
            <person name="Kuees U."/>
            <person name="Kumar T.K.A."/>
            <person name="Kuo A."/>
            <person name="LaButti K."/>
            <person name="Larrondo L.F."/>
            <person name="Lindquist E."/>
            <person name="Ling A."/>
            <person name="Lombard V."/>
            <person name="Lucas S."/>
            <person name="Lundell T."/>
            <person name="Martin R."/>
            <person name="McLaughlin D.J."/>
            <person name="Morgenstern I."/>
            <person name="Morin E."/>
            <person name="Murat C."/>
            <person name="Nagy L.G."/>
            <person name="Nolan M."/>
            <person name="Ohm R.A."/>
            <person name="Patyshakuliyeva A."/>
            <person name="Rokas A."/>
            <person name="Ruiz-Duenas F.J."/>
            <person name="Sabat G."/>
            <person name="Salamov A."/>
            <person name="Samejima M."/>
            <person name="Schmutz J."/>
            <person name="Slot J.C."/>
            <person name="St John F."/>
            <person name="Stenlid J."/>
            <person name="Sun H."/>
            <person name="Sun S."/>
            <person name="Syed K."/>
            <person name="Tsang A."/>
            <person name="Wiebenga A."/>
            <person name="Young D."/>
            <person name="Pisabarro A."/>
            <person name="Eastwood D.C."/>
            <person name="Martin F."/>
            <person name="Cullen D."/>
            <person name="Grigoriev I.V."/>
            <person name="Hibbett D.S."/>
        </authorList>
    </citation>
    <scope>NUCLEOTIDE SEQUENCE</scope>
    <source>
        <strain evidence="2">FP-58527</strain>
    </source>
</reference>
<name>S8FXH2_FOMSC</name>
<evidence type="ECO:0000313" key="1">
    <source>
        <dbReference type="EMBL" id="EPT05826.1"/>
    </source>
</evidence>
<dbReference type="OrthoDB" id="2800280at2759"/>
<accession>S8FXH2</accession>
<feature type="non-terminal residue" evidence="1">
    <location>
        <position position="1"/>
    </location>
</feature>
<organism evidence="1 2">
    <name type="scientific">Fomitopsis schrenkii</name>
    <name type="common">Brown rot fungus</name>
    <dbReference type="NCBI Taxonomy" id="2126942"/>
    <lineage>
        <taxon>Eukaryota</taxon>
        <taxon>Fungi</taxon>
        <taxon>Dikarya</taxon>
        <taxon>Basidiomycota</taxon>
        <taxon>Agaricomycotina</taxon>
        <taxon>Agaricomycetes</taxon>
        <taxon>Polyporales</taxon>
        <taxon>Fomitopsis</taxon>
    </lineage>
</organism>
<dbReference type="EMBL" id="KE504123">
    <property type="protein sequence ID" value="EPT05826.1"/>
    <property type="molecule type" value="Genomic_DNA"/>
</dbReference>
<evidence type="ECO:0000313" key="2">
    <source>
        <dbReference type="Proteomes" id="UP000015241"/>
    </source>
</evidence>
<protein>
    <submittedName>
        <fullName evidence="1">Uncharacterized protein</fullName>
    </submittedName>
</protein>
<dbReference type="InParanoid" id="S8FXH2"/>
<sequence length="267" mass="30195">LPLVPLDPLMQAYFFRMRMLARGTCDPRRIREEAQTLSGCFFDENKENMGIEAWAQRLVFAAIAQVYYTRSVAILIVELLDDVKATSEELSDDLRAALVKIVSAAFRCSWDQTELNLLDGFTGLDPINQMFELMRSHLLSIVALAGDLYALGVLPATDMCQMALLLVYDLRTLTHTRALHLLLLRASTGAQQTLPVSLLRLWREHLVCLARGWGVFSVRDVTRRWLIEICNVLDYMGCDERKAAGWKASAQHRRDVALSHDVLSSLL</sequence>
<proteinExistence type="predicted"/>